<accession>V4RJP1</accession>
<dbReference type="EMBL" id="AWXZ01000039">
    <property type="protein sequence ID" value="ESR23455.1"/>
    <property type="molecule type" value="Genomic_DNA"/>
</dbReference>
<evidence type="ECO:0000256" key="1">
    <source>
        <dbReference type="ARBA" id="ARBA00022532"/>
    </source>
</evidence>
<dbReference type="InterPro" id="IPR032875">
    <property type="entry name" value="Succ_CoA_lig_flav_dom"/>
</dbReference>
<dbReference type="PANTHER" id="PTHR42793:SF4">
    <property type="entry name" value="BLL6376 PROTEIN"/>
    <property type="match status" value="1"/>
</dbReference>
<name>V4RJP1_9HYPH</name>
<keyword evidence="2" id="KW-0547">Nucleotide-binding</keyword>
<dbReference type="OrthoDB" id="9807426at2"/>
<reference evidence="4 5" key="1">
    <citation type="journal article" date="2014" name="Genome Announc.">
        <title>Draft Genome Sequence of Lutibaculum baratangense Strain AMV1T, Isolated from a Mud Volcano in Andamans, India.</title>
        <authorList>
            <person name="Singh A."/>
            <person name="Sreenivas A."/>
            <person name="Sathyanarayana Reddy G."/>
            <person name="Pinnaka A.K."/>
            <person name="Shivaji S."/>
        </authorList>
    </citation>
    <scope>NUCLEOTIDE SEQUENCE [LARGE SCALE GENOMIC DNA]</scope>
    <source>
        <strain evidence="4 5">AMV1</strain>
    </source>
</reference>
<protein>
    <submittedName>
        <fullName evidence="4">Putative Acetyl-CoA synthetase (ADP-forming) alpha and beta chains</fullName>
    </submittedName>
</protein>
<sequence length="685" mass="71930">MSRLERVFRPRTLAVIGGRQAEEVVRQCDRMGFDGDIWPVHPKKDEVCGRRCYRSIADLPAAPDAAFVGVNRELTVSIVRALSARGAGGAICYASGFGETHDGAALNAALLEAAGKMPVVGPNCYGVINYLDGALMWPDQHGGKRCERGVAIVTQSSNIAINMTMQRRGLPIAYVATAGNQAQTGLSEIALALLEDPRVTAVGLHVEGIDDLRRYEALAEAARKAGTPVVAFTVGRSDEARAATVSHTASVAGAAAASDAFFDRLGIPRLHTIPEFLETLKLLHVHGPLPGSAISSMSCSGGEAAIMADAAVGRRVSYKKLGCADRARVKSTLNDMVAIANPLDYHTFVWGKREAMADTFSAMMETGFDLSCLVLDFPRTDRCDDADWDVTVNALSDAVSRTGARAAIVASMTENLPEARCEEIVGLGIVPFCGIAETMASIEAAAQIGRAWARPFASPALVGTEPTFDTRTLSEPEAKAALAAAGIPVPRGCVARTPAEAAAIAAEIGFPVALKAIGLAHKSEARGVRLRLTDAAAVEAAAGDMAGITTGFLVECMVDEPVAELLVGVVRDPQFGFLMTLGLGGVLVELLKDTVSLILPATRDEFRTALMSLKAAPVLTGYRGSRASDLEAALDAIEAVAAYVAANAGHLQEIEINPLLVCGEGRGAFAADALIRTKEESWATP</sequence>
<evidence type="ECO:0000259" key="3">
    <source>
        <dbReference type="PROSITE" id="PS50975"/>
    </source>
</evidence>
<dbReference type="GO" id="GO:0005524">
    <property type="term" value="F:ATP binding"/>
    <property type="evidence" value="ECO:0007669"/>
    <property type="project" value="UniProtKB-UniRule"/>
</dbReference>
<proteinExistence type="predicted"/>
<evidence type="ECO:0000256" key="2">
    <source>
        <dbReference type="PROSITE-ProRule" id="PRU00409"/>
    </source>
</evidence>
<dbReference type="Pfam" id="PF13549">
    <property type="entry name" value="ATP-grasp_5"/>
    <property type="match status" value="1"/>
</dbReference>
<dbReference type="InterPro" id="IPR036291">
    <property type="entry name" value="NAD(P)-bd_dom_sf"/>
</dbReference>
<evidence type="ECO:0000313" key="4">
    <source>
        <dbReference type="EMBL" id="ESR23455.1"/>
    </source>
</evidence>
<dbReference type="Proteomes" id="UP000017819">
    <property type="component" value="Unassembled WGS sequence"/>
</dbReference>
<comment type="caution">
    <text evidence="4">The sequence shown here is derived from an EMBL/GenBank/DDBJ whole genome shotgun (WGS) entry which is preliminary data.</text>
</comment>
<evidence type="ECO:0000313" key="5">
    <source>
        <dbReference type="Proteomes" id="UP000017819"/>
    </source>
</evidence>
<dbReference type="STRING" id="631454.N177_3523"/>
<dbReference type="Gene3D" id="3.30.470.20">
    <property type="entry name" value="ATP-grasp fold, B domain"/>
    <property type="match status" value="1"/>
</dbReference>
<dbReference type="Gene3D" id="3.40.50.720">
    <property type="entry name" value="NAD(P)-binding Rossmann-like Domain"/>
    <property type="match status" value="1"/>
</dbReference>
<dbReference type="SMART" id="SM00881">
    <property type="entry name" value="CoA_binding"/>
    <property type="match status" value="1"/>
</dbReference>
<dbReference type="SUPFAM" id="SSF56059">
    <property type="entry name" value="Glutathione synthetase ATP-binding domain-like"/>
    <property type="match status" value="1"/>
</dbReference>
<dbReference type="Gene3D" id="3.40.50.261">
    <property type="entry name" value="Succinyl-CoA synthetase domains"/>
    <property type="match status" value="2"/>
</dbReference>
<feature type="domain" description="ATP-grasp" evidence="3">
    <location>
        <begin position="479"/>
        <end position="679"/>
    </location>
</feature>
<organism evidence="4 5">
    <name type="scientific">Lutibaculum baratangense AMV1</name>
    <dbReference type="NCBI Taxonomy" id="631454"/>
    <lineage>
        <taxon>Bacteria</taxon>
        <taxon>Pseudomonadati</taxon>
        <taxon>Pseudomonadota</taxon>
        <taxon>Alphaproteobacteria</taxon>
        <taxon>Hyphomicrobiales</taxon>
        <taxon>Tepidamorphaceae</taxon>
        <taxon>Lutibaculum</taxon>
    </lineage>
</organism>
<dbReference type="PANTHER" id="PTHR42793">
    <property type="entry name" value="COA BINDING DOMAIN CONTAINING PROTEIN"/>
    <property type="match status" value="1"/>
</dbReference>
<keyword evidence="5" id="KW-1185">Reference proteome</keyword>
<dbReference type="InterPro" id="IPR013815">
    <property type="entry name" value="ATP_grasp_subdomain_1"/>
</dbReference>
<dbReference type="FunFam" id="3.40.50.261:FF:000021">
    <property type="entry name" value="Acetyl-CoA synthetase, putative"/>
    <property type="match status" value="1"/>
</dbReference>
<gene>
    <name evidence="4" type="ORF">N177_3523</name>
</gene>
<dbReference type="SUPFAM" id="SSF51735">
    <property type="entry name" value="NAD(P)-binding Rossmann-fold domains"/>
    <property type="match status" value="1"/>
</dbReference>
<dbReference type="RefSeq" id="WP_023433641.1">
    <property type="nucleotide sequence ID" value="NZ_AWXZ01000039.1"/>
</dbReference>
<dbReference type="Gene3D" id="3.30.1490.20">
    <property type="entry name" value="ATP-grasp fold, A domain"/>
    <property type="match status" value="1"/>
</dbReference>
<dbReference type="InterPro" id="IPR003781">
    <property type="entry name" value="CoA-bd"/>
</dbReference>
<dbReference type="GO" id="GO:0046872">
    <property type="term" value="F:metal ion binding"/>
    <property type="evidence" value="ECO:0007669"/>
    <property type="project" value="InterPro"/>
</dbReference>
<dbReference type="PATRIC" id="fig|631454.5.peg.3483"/>
<dbReference type="SUPFAM" id="SSF52210">
    <property type="entry name" value="Succinyl-CoA synthetase domains"/>
    <property type="match status" value="2"/>
</dbReference>
<dbReference type="Pfam" id="PF13380">
    <property type="entry name" value="CoA_binding_2"/>
    <property type="match status" value="1"/>
</dbReference>
<dbReference type="Pfam" id="PF13607">
    <property type="entry name" value="Succ_CoA_lig"/>
    <property type="match status" value="1"/>
</dbReference>
<keyword evidence="2" id="KW-0067">ATP-binding</keyword>
<keyword evidence="1" id="KW-0816">Tricarboxylic acid cycle</keyword>
<dbReference type="AlphaFoldDB" id="V4RJP1"/>
<dbReference type="PROSITE" id="PS50975">
    <property type="entry name" value="ATP_GRASP"/>
    <property type="match status" value="1"/>
</dbReference>
<dbReference type="GO" id="GO:0006099">
    <property type="term" value="P:tricarboxylic acid cycle"/>
    <property type="evidence" value="ECO:0007669"/>
    <property type="project" value="UniProtKB-KW"/>
</dbReference>
<dbReference type="InterPro" id="IPR016102">
    <property type="entry name" value="Succinyl-CoA_synth-like"/>
</dbReference>
<dbReference type="eggNOG" id="COG1042">
    <property type="taxonomic scope" value="Bacteria"/>
</dbReference>
<dbReference type="InterPro" id="IPR011761">
    <property type="entry name" value="ATP-grasp"/>
</dbReference>